<dbReference type="AlphaFoldDB" id="A0A562RBW7"/>
<protein>
    <submittedName>
        <fullName evidence="1">Uncharacterized protein</fullName>
    </submittedName>
</protein>
<dbReference type="Proteomes" id="UP000316291">
    <property type="component" value="Unassembled WGS sequence"/>
</dbReference>
<gene>
    <name evidence="1" type="ORF">IQ16_05153</name>
</gene>
<evidence type="ECO:0000313" key="2">
    <source>
        <dbReference type="Proteomes" id="UP000316291"/>
    </source>
</evidence>
<proteinExistence type="predicted"/>
<reference evidence="1 2" key="1">
    <citation type="journal article" date="2015" name="Stand. Genomic Sci.">
        <title>Genomic Encyclopedia of Bacterial and Archaeal Type Strains, Phase III: the genomes of soil and plant-associated and newly described type strains.</title>
        <authorList>
            <person name="Whitman W.B."/>
            <person name="Woyke T."/>
            <person name="Klenk H.P."/>
            <person name="Zhou Y."/>
            <person name="Lilburn T.G."/>
            <person name="Beck B.J."/>
            <person name="De Vos P."/>
            <person name="Vandamme P."/>
            <person name="Eisen J.A."/>
            <person name="Garrity G."/>
            <person name="Hugenholtz P."/>
            <person name="Kyrpides N.C."/>
        </authorList>
    </citation>
    <scope>NUCLEOTIDE SEQUENCE [LARGE SCALE GENOMIC DNA]</scope>
    <source>
        <strain evidence="1 2">CGMCC 1.10948</strain>
    </source>
</reference>
<accession>A0A562RBW7</accession>
<sequence>MGYRLAVDGPRIVAARRGFVGETGMAVDGNWNLTMTTPMGERQATLSVKAAGGTLTGTQGADGNTAEIFDGTVSGDNVSWKVSITNPMPLTLEFAGTVSGDSINGEMGIGPMGSFPFTGART</sequence>
<evidence type="ECO:0000313" key="1">
    <source>
        <dbReference type="EMBL" id="TWI65896.1"/>
    </source>
</evidence>
<comment type="caution">
    <text evidence="1">The sequence shown here is derived from an EMBL/GenBank/DDBJ whole genome shotgun (WGS) entry which is preliminary data.</text>
</comment>
<name>A0A562RBW7_9BRAD</name>
<keyword evidence="2" id="KW-1185">Reference proteome</keyword>
<organism evidence="1 2">
    <name type="scientific">Bradyrhizobium huanghuaihaiense</name>
    <dbReference type="NCBI Taxonomy" id="990078"/>
    <lineage>
        <taxon>Bacteria</taxon>
        <taxon>Pseudomonadati</taxon>
        <taxon>Pseudomonadota</taxon>
        <taxon>Alphaproteobacteria</taxon>
        <taxon>Hyphomicrobiales</taxon>
        <taxon>Nitrobacteraceae</taxon>
        <taxon>Bradyrhizobium</taxon>
    </lineage>
</organism>
<dbReference type="EMBL" id="VLLA01000014">
    <property type="protein sequence ID" value="TWI65896.1"/>
    <property type="molecule type" value="Genomic_DNA"/>
</dbReference>